<dbReference type="Pfam" id="PF00149">
    <property type="entry name" value="Metallophos"/>
    <property type="match status" value="1"/>
</dbReference>
<dbReference type="GO" id="GO:0030288">
    <property type="term" value="C:outer membrane-bounded periplasmic space"/>
    <property type="evidence" value="ECO:0007669"/>
    <property type="project" value="TreeGrafter"/>
</dbReference>
<organism evidence="3 4">
    <name type="scientific">Candidatus Enterococcus palustris</name>
    <dbReference type="NCBI Taxonomy" id="1834189"/>
    <lineage>
        <taxon>Bacteria</taxon>
        <taxon>Bacillati</taxon>
        <taxon>Bacillota</taxon>
        <taxon>Bacilli</taxon>
        <taxon>Lactobacillales</taxon>
        <taxon>Enterococcaceae</taxon>
        <taxon>Enterococcus</taxon>
    </lineage>
</organism>
<keyword evidence="1" id="KW-0547">Nucleotide-binding</keyword>
<dbReference type="InterPro" id="IPR006179">
    <property type="entry name" value="5_nucleotidase/apyrase"/>
</dbReference>
<dbReference type="RefSeq" id="WP_086315467.1">
    <property type="nucleotide sequence ID" value="NZ_CP147244.1"/>
</dbReference>
<accession>A0AAQ3WAM7</accession>
<dbReference type="SUPFAM" id="SSF56300">
    <property type="entry name" value="Metallo-dependent phosphatases"/>
    <property type="match status" value="1"/>
</dbReference>
<evidence type="ECO:0000256" key="1">
    <source>
        <dbReference type="RuleBase" id="RU362119"/>
    </source>
</evidence>
<feature type="domain" description="Calcineurin-like phosphoesterase" evidence="2">
    <location>
        <begin position="5"/>
        <end position="222"/>
    </location>
</feature>
<dbReference type="Gene3D" id="3.60.21.10">
    <property type="match status" value="1"/>
</dbReference>
<name>A0AAQ3WAM7_9ENTE</name>
<dbReference type="AlphaFoldDB" id="A0AAQ3WAM7"/>
<reference evidence="4" key="1">
    <citation type="submission" date="2017-05" db="EMBL/GenBank/DDBJ databases">
        <title>The Genome Sequence of EEnterococcus faecalis 9F2_4866.</title>
        <authorList>
            <consortium name="The Broad Institute Genomics Platform"/>
            <consortium name="The Broad Institute Genomic Center for Infectious Diseases"/>
            <person name="Earl A."/>
            <person name="Manson A."/>
            <person name="Schwartman J."/>
            <person name="Gilmore M."/>
            <person name="Abouelleil A."/>
            <person name="Cao P."/>
            <person name="Chapman S."/>
            <person name="Cusick C."/>
            <person name="Shea T."/>
            <person name="Young S."/>
            <person name="Neafsey D."/>
            <person name="Nusbaum C."/>
            <person name="Birren B."/>
        </authorList>
    </citation>
    <scope>NUCLEOTIDE SEQUENCE [LARGE SCALE GENOMIC DNA]</scope>
    <source>
        <strain evidence="4">7F3_DIV0205</strain>
    </source>
</reference>
<dbReference type="PRINTS" id="PR01607">
    <property type="entry name" value="APYRASEFAMLY"/>
</dbReference>
<dbReference type="EMBL" id="CP147244">
    <property type="protein sequence ID" value="WYK01815.1"/>
    <property type="molecule type" value="Genomic_DNA"/>
</dbReference>
<dbReference type="GO" id="GO:0009166">
    <property type="term" value="P:nucleotide catabolic process"/>
    <property type="evidence" value="ECO:0007669"/>
    <property type="project" value="InterPro"/>
</dbReference>
<comment type="similarity">
    <text evidence="1">Belongs to the 5'-nucleotidase family.</text>
</comment>
<dbReference type="GO" id="GO:0016787">
    <property type="term" value="F:hydrolase activity"/>
    <property type="evidence" value="ECO:0007669"/>
    <property type="project" value="UniProtKB-KW"/>
</dbReference>
<dbReference type="GO" id="GO:0000166">
    <property type="term" value="F:nucleotide binding"/>
    <property type="evidence" value="ECO:0007669"/>
    <property type="project" value="UniProtKB-KW"/>
</dbReference>
<evidence type="ECO:0000313" key="3">
    <source>
        <dbReference type="EMBL" id="WYK01815.1"/>
    </source>
</evidence>
<reference evidence="3 4" key="2">
    <citation type="submission" date="2024-03" db="EMBL/GenBank/DDBJ databases">
        <title>The Genome Sequence of Enterococcus sp. DIV0205d.</title>
        <authorList>
            <consortium name="The Broad Institute Genomics Platform"/>
            <consortium name="The Broad Institute Microbial Omics Core"/>
            <consortium name="The Broad Institute Genomic Center for Infectious Diseases"/>
            <person name="Earl A."/>
            <person name="Manson A."/>
            <person name="Gilmore M."/>
            <person name="Schwartman J."/>
            <person name="Shea T."/>
            <person name="Abouelleil A."/>
            <person name="Cao P."/>
            <person name="Chapman S."/>
            <person name="Cusick C."/>
            <person name="Young S."/>
            <person name="Neafsey D."/>
            <person name="Nusbaum C."/>
            <person name="Birren B."/>
        </authorList>
    </citation>
    <scope>NUCLEOTIDE SEQUENCE [LARGE SCALE GENOMIC DNA]</scope>
    <source>
        <strain evidence="3 4">7F3_DIV0205</strain>
    </source>
</reference>
<keyword evidence="1" id="KW-0378">Hydrolase</keyword>
<keyword evidence="4" id="KW-1185">Reference proteome</keyword>
<dbReference type="InterPro" id="IPR004843">
    <property type="entry name" value="Calcineurin-like_PHP"/>
</dbReference>
<dbReference type="PANTHER" id="PTHR11575">
    <property type="entry name" value="5'-NUCLEOTIDASE-RELATED"/>
    <property type="match status" value="1"/>
</dbReference>
<evidence type="ECO:0000259" key="2">
    <source>
        <dbReference type="Pfam" id="PF00149"/>
    </source>
</evidence>
<proteinExistence type="inferred from homology"/>
<sequence length="404" mass="45350">MNELTILSTTDVHGFFTATAKEENGICSLPAIAENYHEPILIDNGDFLVGSPETTFFNTTTAISPLIELANKIGFDVMIPGNHDFDYGIEFLKRQAAAFNGKYLCANVLDLSDELIFEPYTIIERKGCKVGIIGVTTSAMPQITAYEQIKDLKFINVIESLNKWVPLVREQVDVLIISYHGGIERDMITGEPTQYDTGEDQTYRIISEISGIDGVICGHQHRINAGVLNNTAFVQPGYRGNYIGALIFSLHANQVTAKKAQLLETKQYPSASYPLYDKEEYEKWLKKDLDISFFDQYLAKKIPGTFYAVDLKGKTIGAFLTSFIPPYTLSTYHVSKSELLELALSQTVKGLRVENGQLVPDQSDYRITSNVALFPSYRLETNYIYNVFDEYIASVNNNDLLDLR</sequence>
<dbReference type="PANTHER" id="PTHR11575:SF6">
    <property type="entry name" value="2',3'-CYCLIC-NUCLEOTIDE 2'-PHOSPHODIESTERASE_3'-NUCLEOTIDASE"/>
    <property type="match status" value="1"/>
</dbReference>
<protein>
    <submittedName>
        <fullName evidence="3">2',3'-cyclic-nucleotide 2'-phosphodiesterase/3'-nucleotidase</fullName>
    </submittedName>
</protein>
<dbReference type="Proteomes" id="UP000194948">
    <property type="component" value="Chromosome"/>
</dbReference>
<dbReference type="InterPro" id="IPR029052">
    <property type="entry name" value="Metallo-depent_PP-like"/>
</dbReference>
<evidence type="ECO:0000313" key="4">
    <source>
        <dbReference type="Proteomes" id="UP000194948"/>
    </source>
</evidence>
<gene>
    <name evidence="3" type="ORF">A5821_002952</name>
</gene>